<feature type="transmembrane region" description="Helical" evidence="1">
    <location>
        <begin position="17"/>
        <end position="39"/>
    </location>
</feature>
<keyword evidence="1" id="KW-0472">Membrane</keyword>
<dbReference type="EMBL" id="JAVDPY010000002">
    <property type="protein sequence ID" value="MDR6333349.1"/>
    <property type="molecule type" value="Genomic_DNA"/>
</dbReference>
<proteinExistence type="predicted"/>
<dbReference type="Proteomes" id="UP001245370">
    <property type="component" value="Unassembled WGS sequence"/>
</dbReference>
<evidence type="ECO:0000313" key="3">
    <source>
        <dbReference type="EMBL" id="MDR6333349.1"/>
    </source>
</evidence>
<reference evidence="2" key="1">
    <citation type="submission" date="2022-12" db="EMBL/GenBank/DDBJ databases">
        <title>Reference genome sequencing for broad-spectrum identification of bacterial and archaeal isolates by mass spectrometry.</title>
        <authorList>
            <person name="Sekiguchi Y."/>
            <person name="Tourlousse D.M."/>
        </authorList>
    </citation>
    <scope>NUCLEOTIDE SEQUENCE</scope>
    <source>
        <strain evidence="2">301</strain>
    </source>
</reference>
<accession>A0A9W6CLV3</accession>
<sequence length="199" mass="22076">MQQVPAVGHPSGRRDRWAWLTLAPSGAWCLLLALTVFFGEFSERAVVVLGFAFALLLLVGVCVFAYGSIAALVFLVTGRWRRAVSHLLGIGMLALAVFSVPTLGDASRAIRFRLQLPTYEARIAEWRARHPDGTPARLVLENRDLSVFVTSTLLESIIFDETDAVLSDPCPVLRGDRDLCRMKVFVEPISGHFYWVTES</sequence>
<evidence type="ECO:0000313" key="4">
    <source>
        <dbReference type="Proteomes" id="UP001144397"/>
    </source>
</evidence>
<dbReference type="GeneID" id="95762092"/>
<evidence type="ECO:0000256" key="1">
    <source>
        <dbReference type="SAM" id="Phobius"/>
    </source>
</evidence>
<dbReference type="RefSeq" id="WP_281806277.1">
    <property type="nucleotide sequence ID" value="NZ_BSDO01000001.1"/>
</dbReference>
<name>A0A9W6CLV3_XANFL</name>
<reference evidence="3 5" key="2">
    <citation type="submission" date="2023-07" db="EMBL/GenBank/DDBJ databases">
        <title>Genomic Encyclopedia of Type Strains, Phase IV (KMG-IV): sequencing the most valuable type-strain genomes for metagenomic binning, comparative biology and taxonomic classification.</title>
        <authorList>
            <person name="Goeker M."/>
        </authorList>
    </citation>
    <scope>NUCLEOTIDE SEQUENCE [LARGE SCALE GENOMIC DNA]</scope>
    <source>
        <strain evidence="3 5">DSM 338</strain>
    </source>
</reference>
<evidence type="ECO:0000313" key="5">
    <source>
        <dbReference type="Proteomes" id="UP001245370"/>
    </source>
</evidence>
<evidence type="ECO:0000313" key="2">
    <source>
        <dbReference type="EMBL" id="GLI21624.1"/>
    </source>
</evidence>
<gene>
    <name evidence="3" type="ORF">GGQ86_001813</name>
    <name evidence="2" type="ORF">XFLAVUS301_12980</name>
</gene>
<keyword evidence="1" id="KW-1133">Transmembrane helix</keyword>
<protein>
    <submittedName>
        <fullName evidence="2">Uncharacterized protein</fullName>
    </submittedName>
</protein>
<dbReference type="EMBL" id="BSDO01000001">
    <property type="protein sequence ID" value="GLI21624.1"/>
    <property type="molecule type" value="Genomic_DNA"/>
</dbReference>
<dbReference type="AlphaFoldDB" id="A0A9W6CLV3"/>
<comment type="caution">
    <text evidence="2">The sequence shown here is derived from an EMBL/GenBank/DDBJ whole genome shotgun (WGS) entry which is preliminary data.</text>
</comment>
<dbReference type="Proteomes" id="UP001144397">
    <property type="component" value="Unassembled WGS sequence"/>
</dbReference>
<feature type="transmembrane region" description="Helical" evidence="1">
    <location>
        <begin position="46"/>
        <end position="77"/>
    </location>
</feature>
<feature type="transmembrane region" description="Helical" evidence="1">
    <location>
        <begin position="83"/>
        <end position="104"/>
    </location>
</feature>
<keyword evidence="1" id="KW-0812">Transmembrane</keyword>
<organism evidence="2 4">
    <name type="scientific">Xanthobacter flavus</name>
    <dbReference type="NCBI Taxonomy" id="281"/>
    <lineage>
        <taxon>Bacteria</taxon>
        <taxon>Pseudomonadati</taxon>
        <taxon>Pseudomonadota</taxon>
        <taxon>Alphaproteobacteria</taxon>
        <taxon>Hyphomicrobiales</taxon>
        <taxon>Xanthobacteraceae</taxon>
        <taxon>Xanthobacter</taxon>
    </lineage>
</organism>
<keyword evidence="5" id="KW-1185">Reference proteome</keyword>